<dbReference type="Pfam" id="PF26340">
    <property type="entry name" value="DNA-SBD_ScoMcrA"/>
    <property type="match status" value="1"/>
</dbReference>
<evidence type="ECO:0000259" key="1">
    <source>
        <dbReference type="Pfam" id="PF26340"/>
    </source>
</evidence>
<dbReference type="PATRIC" id="fig|943816.4.peg.4686"/>
<dbReference type="AlphaFoldDB" id="A0A1E7K9K4"/>
<sequence>MVDVDVADVDWVGRVGGLRQWTSGPERAPHKPLLLLYALGRFQAAPESGLRYTDVEEELAGRPVAAPEEAGAAPVAAPYARWHTTQVFRG</sequence>
<evidence type="ECO:0000313" key="3">
    <source>
        <dbReference type="Proteomes" id="UP000175829"/>
    </source>
</evidence>
<comment type="caution">
    <text evidence="2">The sequence shown here is derived from an EMBL/GenBank/DDBJ whole genome shotgun (WGS) entry which is preliminary data.</text>
</comment>
<evidence type="ECO:0000313" key="2">
    <source>
        <dbReference type="EMBL" id="OEV00600.1"/>
    </source>
</evidence>
<accession>A0A1E7K9K4</accession>
<feature type="domain" description="ScoMcrA-like DNA sulfur-binding" evidence="1">
    <location>
        <begin position="12"/>
        <end position="60"/>
    </location>
</feature>
<protein>
    <recommendedName>
        <fullName evidence="1">ScoMcrA-like DNA sulfur-binding domain-containing protein</fullName>
    </recommendedName>
</protein>
<organism evidence="2 3">
    <name type="scientific">Streptomyces qinglanensis</name>
    <dbReference type="NCBI Taxonomy" id="943816"/>
    <lineage>
        <taxon>Bacteria</taxon>
        <taxon>Bacillati</taxon>
        <taxon>Actinomycetota</taxon>
        <taxon>Actinomycetes</taxon>
        <taxon>Kitasatosporales</taxon>
        <taxon>Streptomycetaceae</taxon>
        <taxon>Streptomyces</taxon>
    </lineage>
</organism>
<reference evidence="2 3" key="1">
    <citation type="journal article" date="2016" name="Front. Microbiol.">
        <title>Comparative Genomics Analysis of Streptomyces Species Reveals Their Adaptation to the Marine Environment and Their Diversity at the Genomic Level.</title>
        <authorList>
            <person name="Tian X."/>
            <person name="Zhang Z."/>
            <person name="Yang T."/>
            <person name="Chen M."/>
            <person name="Li J."/>
            <person name="Chen F."/>
            <person name="Yang J."/>
            <person name="Li W."/>
            <person name="Zhang B."/>
            <person name="Zhang Z."/>
            <person name="Wu J."/>
            <person name="Zhang C."/>
            <person name="Long L."/>
            <person name="Xiao J."/>
        </authorList>
    </citation>
    <scope>NUCLEOTIDE SEQUENCE [LARGE SCALE GENOMIC DNA]</scope>
    <source>
        <strain evidence="2 3">SCSIO M10379</strain>
    </source>
</reference>
<dbReference type="Proteomes" id="UP000175829">
    <property type="component" value="Unassembled WGS sequence"/>
</dbReference>
<proteinExistence type="predicted"/>
<gene>
    <name evidence="2" type="ORF">AN217_25505</name>
</gene>
<dbReference type="InterPro" id="IPR058813">
    <property type="entry name" value="DNA-SBD_ScoMcrA"/>
</dbReference>
<dbReference type="EMBL" id="LJGV01000022">
    <property type="protein sequence ID" value="OEV00600.1"/>
    <property type="molecule type" value="Genomic_DNA"/>
</dbReference>
<name>A0A1E7K9K4_9ACTN</name>